<dbReference type="Pfam" id="PF02311">
    <property type="entry name" value="AraC_binding"/>
    <property type="match status" value="1"/>
</dbReference>
<dbReference type="InterPro" id="IPR018062">
    <property type="entry name" value="HTH_AraC-typ_CS"/>
</dbReference>
<proteinExistence type="predicted"/>
<evidence type="ECO:0000256" key="1">
    <source>
        <dbReference type="ARBA" id="ARBA00023015"/>
    </source>
</evidence>
<dbReference type="PRINTS" id="PR00032">
    <property type="entry name" value="HTHARAC"/>
</dbReference>
<evidence type="ECO:0000256" key="2">
    <source>
        <dbReference type="ARBA" id="ARBA00023125"/>
    </source>
</evidence>
<reference evidence="7 8" key="1">
    <citation type="submission" date="2020-02" db="EMBL/GenBank/DDBJ databases">
        <title>Whole genome PO2S7.</title>
        <authorList>
            <person name="Singha K.M."/>
        </authorList>
    </citation>
    <scope>NUCLEOTIDE SEQUENCE [LARGE SCALE GENOMIC DNA]</scope>
    <source>
        <strain evidence="7 8">PO2S7</strain>
    </source>
</reference>
<dbReference type="InterPro" id="IPR014710">
    <property type="entry name" value="RmlC-like_jellyroll"/>
</dbReference>
<dbReference type="Proteomes" id="UP000503580">
    <property type="component" value="Chromosome"/>
</dbReference>
<keyword evidence="1" id="KW-0805">Transcription regulation</keyword>
<dbReference type="InterPro" id="IPR009057">
    <property type="entry name" value="Homeodomain-like_sf"/>
</dbReference>
<dbReference type="PANTHER" id="PTHR43280:SF28">
    <property type="entry name" value="HTH-TYPE TRANSCRIPTIONAL ACTIVATOR RHAS"/>
    <property type="match status" value="1"/>
</dbReference>
<keyword evidence="3" id="KW-0010">Activator</keyword>
<dbReference type="SUPFAM" id="SSF46689">
    <property type="entry name" value="Homeodomain-like"/>
    <property type="match status" value="1"/>
</dbReference>
<dbReference type="InterPro" id="IPR020449">
    <property type="entry name" value="Tscrpt_reg_AraC-type_HTH"/>
</dbReference>
<name>A0A6G9RLY4_9ENTR</name>
<dbReference type="Pfam" id="PF12833">
    <property type="entry name" value="HTH_18"/>
    <property type="match status" value="1"/>
</dbReference>
<gene>
    <name evidence="7" type="ORF">GY169_13450</name>
</gene>
<accession>A0A6G9RLY4</accession>
<keyword evidence="4" id="KW-0804">Transcription</keyword>
<dbReference type="GO" id="GO:0003700">
    <property type="term" value="F:DNA-binding transcription factor activity"/>
    <property type="evidence" value="ECO:0007669"/>
    <property type="project" value="InterPro"/>
</dbReference>
<evidence type="ECO:0000256" key="5">
    <source>
        <dbReference type="ARBA" id="ARBA00044978"/>
    </source>
</evidence>
<keyword evidence="8" id="KW-1185">Reference proteome</keyword>
<evidence type="ECO:0000256" key="4">
    <source>
        <dbReference type="ARBA" id="ARBA00023163"/>
    </source>
</evidence>
<dbReference type="PROSITE" id="PS01124">
    <property type="entry name" value="HTH_ARAC_FAMILY_2"/>
    <property type="match status" value="1"/>
</dbReference>
<dbReference type="SMART" id="SM00342">
    <property type="entry name" value="HTH_ARAC"/>
    <property type="match status" value="1"/>
</dbReference>
<evidence type="ECO:0000256" key="3">
    <source>
        <dbReference type="ARBA" id="ARBA00023159"/>
    </source>
</evidence>
<dbReference type="Gene3D" id="2.60.120.10">
    <property type="entry name" value="Jelly Rolls"/>
    <property type="match status" value="1"/>
</dbReference>
<dbReference type="AlphaFoldDB" id="A0A6G9RLY4"/>
<evidence type="ECO:0000313" key="7">
    <source>
        <dbReference type="EMBL" id="QIR27748.1"/>
    </source>
</evidence>
<protein>
    <recommendedName>
        <fullName evidence="5">Arabinose operon regulatory protein</fullName>
    </recommendedName>
</protein>
<dbReference type="PANTHER" id="PTHR43280">
    <property type="entry name" value="ARAC-FAMILY TRANSCRIPTIONAL REGULATOR"/>
    <property type="match status" value="1"/>
</dbReference>
<dbReference type="PROSITE" id="PS00041">
    <property type="entry name" value="HTH_ARAC_FAMILY_1"/>
    <property type="match status" value="1"/>
</dbReference>
<dbReference type="GO" id="GO:0043565">
    <property type="term" value="F:sequence-specific DNA binding"/>
    <property type="evidence" value="ECO:0007669"/>
    <property type="project" value="InterPro"/>
</dbReference>
<keyword evidence="2" id="KW-0238">DNA-binding</keyword>
<evidence type="ECO:0000313" key="8">
    <source>
        <dbReference type="Proteomes" id="UP000503580"/>
    </source>
</evidence>
<dbReference type="InterPro" id="IPR003313">
    <property type="entry name" value="AraC-bd"/>
</dbReference>
<dbReference type="RefSeq" id="WP_167576052.1">
    <property type="nucleotide sequence ID" value="NZ_CP050321.1"/>
</dbReference>
<sequence length="282" mass="32349">MALRRHATYSPDNASLMIKHIADQDICPLHAHDFYEMVCVSSGSGMHVIDGISWPISRGSVFVVAPHEEHYFEKVEKLSLLNILIRPAFLTDTLLTLLADFAPEKQFMATHQTIVHSTFYTNLLNEELSHNLAHQPLMLETLFTQLAIFLQRGHISQAADNCVKEDSIIYLLNYLHHNYANDKLSIDYLAQKFNIQKRMLERKVQSITALTPNDYITHVRLCHAMNLLVTSEQSITDIAYLCGFNDSNYFSHRFKLFFGIPPRTVRKYGLFPLISHRSALQS</sequence>
<organism evidence="7 8">
    <name type="scientific">Kluyvera genomosp. 3</name>
    <dbReference type="NCBI Taxonomy" id="2774055"/>
    <lineage>
        <taxon>Bacteria</taxon>
        <taxon>Pseudomonadati</taxon>
        <taxon>Pseudomonadota</taxon>
        <taxon>Gammaproteobacteria</taxon>
        <taxon>Enterobacterales</taxon>
        <taxon>Enterobacteriaceae</taxon>
        <taxon>Kluyvera</taxon>
    </lineage>
</organism>
<evidence type="ECO:0000259" key="6">
    <source>
        <dbReference type="PROSITE" id="PS01124"/>
    </source>
</evidence>
<dbReference type="KEGG" id="kgn:GY169_13450"/>
<dbReference type="SUPFAM" id="SSF51215">
    <property type="entry name" value="Regulatory protein AraC"/>
    <property type="match status" value="1"/>
</dbReference>
<dbReference type="Gene3D" id="1.10.10.60">
    <property type="entry name" value="Homeodomain-like"/>
    <property type="match status" value="2"/>
</dbReference>
<dbReference type="EMBL" id="CP050321">
    <property type="protein sequence ID" value="QIR27748.1"/>
    <property type="molecule type" value="Genomic_DNA"/>
</dbReference>
<dbReference type="InterPro" id="IPR018060">
    <property type="entry name" value="HTH_AraC"/>
</dbReference>
<dbReference type="InterPro" id="IPR037923">
    <property type="entry name" value="HTH-like"/>
</dbReference>
<feature type="domain" description="HTH araC/xylS-type" evidence="6">
    <location>
        <begin position="169"/>
        <end position="268"/>
    </location>
</feature>